<evidence type="ECO:0000256" key="6">
    <source>
        <dbReference type="ARBA" id="ARBA00022777"/>
    </source>
</evidence>
<comment type="similarity">
    <text evidence="2 9 10">Belongs to the acetokinase family.</text>
</comment>
<evidence type="ECO:0000256" key="4">
    <source>
        <dbReference type="ARBA" id="ARBA00022679"/>
    </source>
</evidence>
<evidence type="ECO:0000256" key="10">
    <source>
        <dbReference type="RuleBase" id="RU003835"/>
    </source>
</evidence>
<dbReference type="Proteomes" id="UP000036873">
    <property type="component" value="Unassembled WGS sequence"/>
</dbReference>
<dbReference type="GO" id="GO:0006083">
    <property type="term" value="P:acetate metabolic process"/>
    <property type="evidence" value="ECO:0007669"/>
    <property type="project" value="TreeGrafter"/>
</dbReference>
<keyword evidence="12" id="KW-1185">Reference proteome</keyword>
<keyword evidence="4 9" id="KW-0808">Transferase</keyword>
<dbReference type="NCBIfam" id="NF002834">
    <property type="entry name" value="PRK03011.1-5"/>
    <property type="match status" value="1"/>
</dbReference>
<proteinExistence type="inferred from homology"/>
<dbReference type="GO" id="GO:0005524">
    <property type="term" value="F:ATP binding"/>
    <property type="evidence" value="ECO:0007669"/>
    <property type="project" value="UniProtKB-KW"/>
</dbReference>
<dbReference type="Pfam" id="PF00871">
    <property type="entry name" value="Acetate_kinase"/>
    <property type="match status" value="1"/>
</dbReference>
<dbReference type="GO" id="GO:0008776">
    <property type="term" value="F:acetate kinase activity"/>
    <property type="evidence" value="ECO:0007669"/>
    <property type="project" value="TreeGrafter"/>
</dbReference>
<evidence type="ECO:0000256" key="3">
    <source>
        <dbReference type="ARBA" id="ARBA00022490"/>
    </source>
</evidence>
<name>A0A0L6TVX7_9FIRM</name>
<dbReference type="InterPro" id="IPR011245">
    <property type="entry name" value="Butyrate_kin"/>
</dbReference>
<dbReference type="NCBIfam" id="TIGR02707">
    <property type="entry name" value="butyr_kinase"/>
    <property type="match status" value="1"/>
</dbReference>
<keyword evidence="7 9" id="KW-0067">ATP-binding</keyword>
<dbReference type="RefSeq" id="WP_050741749.1">
    <property type="nucleotide sequence ID" value="NZ_LGYO01000062.1"/>
</dbReference>
<dbReference type="GO" id="GO:0005737">
    <property type="term" value="C:cytoplasm"/>
    <property type="evidence" value="ECO:0007669"/>
    <property type="project" value="UniProtKB-SubCell"/>
</dbReference>
<dbReference type="InterPro" id="IPR023865">
    <property type="entry name" value="Aliphatic_acid_kinase_CS"/>
</dbReference>
<dbReference type="InterPro" id="IPR043129">
    <property type="entry name" value="ATPase_NBD"/>
</dbReference>
<dbReference type="PRINTS" id="PR00471">
    <property type="entry name" value="ACETATEKNASE"/>
</dbReference>
<evidence type="ECO:0000256" key="8">
    <source>
        <dbReference type="ARBA" id="ARBA00048596"/>
    </source>
</evidence>
<dbReference type="EMBL" id="LGYO01000062">
    <property type="protein sequence ID" value="KNZ40414.1"/>
    <property type="molecule type" value="Genomic_DNA"/>
</dbReference>
<dbReference type="InterPro" id="IPR000890">
    <property type="entry name" value="Aliphatic_acid_kin_short-chain"/>
</dbReference>
<dbReference type="PIRSF" id="PIRSF036458">
    <property type="entry name" value="Butyrate_kin"/>
    <property type="match status" value="1"/>
</dbReference>
<reference evidence="12" key="1">
    <citation type="submission" date="2015-07" db="EMBL/GenBank/DDBJ databases">
        <title>Draft genome sequence of Acetobacterium bakii DSM 8293, a potential psychrophilic chemical producer through syngas fermentation.</title>
        <authorList>
            <person name="Song Y."/>
            <person name="Hwang S."/>
            <person name="Cho B.-K."/>
        </authorList>
    </citation>
    <scope>NUCLEOTIDE SEQUENCE [LARGE SCALE GENOMIC DNA]</scope>
    <source>
        <strain evidence="12">DSM 8239</strain>
    </source>
</reference>
<organism evidence="11 12">
    <name type="scientific">Acetobacterium bakii</name>
    <dbReference type="NCBI Taxonomy" id="52689"/>
    <lineage>
        <taxon>Bacteria</taxon>
        <taxon>Bacillati</taxon>
        <taxon>Bacillota</taxon>
        <taxon>Clostridia</taxon>
        <taxon>Eubacteriales</taxon>
        <taxon>Eubacteriaceae</taxon>
        <taxon>Acetobacterium</taxon>
    </lineage>
</organism>
<dbReference type="HAMAP" id="MF_00542">
    <property type="entry name" value="Butyrate_kinase"/>
    <property type="match status" value="1"/>
</dbReference>
<dbReference type="STRING" id="52689.AKG39_17805"/>
<keyword evidence="3 9" id="KW-0963">Cytoplasm</keyword>
<evidence type="ECO:0000313" key="12">
    <source>
        <dbReference type="Proteomes" id="UP000036873"/>
    </source>
</evidence>
<dbReference type="PANTHER" id="PTHR21060">
    <property type="entry name" value="ACETATE KINASE"/>
    <property type="match status" value="1"/>
</dbReference>
<evidence type="ECO:0000256" key="5">
    <source>
        <dbReference type="ARBA" id="ARBA00022741"/>
    </source>
</evidence>
<sequence length="356" mass="38801">MNNYYILAINPGSMSTKIGVFENENEVFTASVEHQSRDLETFPTINAQFEFRKNTVMEILGSHNFEIKKLSAVVGRGGLLPPIQAGGYTVNAAMKKLIWEGNLSQHASNLGALLADTIAKPLGIPAFIYDAVSADEMEDIARITGFPEVQRKSLCHVLNTKAMGRKYAMALGKRYEDLNLVIAHLGGGISISAHKNGKIIDVISDDMGPFSPERSGSIPLFAVVELCYNNRYDKKAMLKKIRGLGGLKGHLGTSDCREIEKRILAGDKKAEKIYEAQAYQIAKGIGEIAAVLKGNLDGIILTGGMAYSEKMTAMIGEYISFMGPVHCLPGENEVEALALGGLRLLRKEEKPHVFRG</sequence>
<dbReference type="AlphaFoldDB" id="A0A0L6TVX7"/>
<evidence type="ECO:0000256" key="2">
    <source>
        <dbReference type="ARBA" id="ARBA00008748"/>
    </source>
</evidence>
<evidence type="ECO:0000256" key="9">
    <source>
        <dbReference type="HAMAP-Rule" id="MF_00542"/>
    </source>
</evidence>
<dbReference type="SUPFAM" id="SSF53067">
    <property type="entry name" value="Actin-like ATPase domain"/>
    <property type="match status" value="2"/>
</dbReference>
<evidence type="ECO:0000256" key="1">
    <source>
        <dbReference type="ARBA" id="ARBA00004496"/>
    </source>
</evidence>
<dbReference type="CDD" id="cd24011">
    <property type="entry name" value="ASKHA_NBD_BK"/>
    <property type="match status" value="1"/>
</dbReference>
<evidence type="ECO:0000313" key="11">
    <source>
        <dbReference type="EMBL" id="KNZ40414.1"/>
    </source>
</evidence>
<dbReference type="Gene3D" id="3.30.420.40">
    <property type="match status" value="2"/>
</dbReference>
<keyword evidence="5 9" id="KW-0547">Nucleotide-binding</keyword>
<dbReference type="PATRIC" id="fig|52689.4.peg.3248"/>
<dbReference type="PROSITE" id="PS01076">
    <property type="entry name" value="ACETATE_KINASE_2"/>
    <property type="match status" value="1"/>
</dbReference>
<keyword evidence="6 9" id="KW-0418">Kinase</keyword>
<comment type="catalytic activity">
    <reaction evidence="8 9">
        <text>butanoate + ATP = butanoyl phosphate + ADP</text>
        <dbReference type="Rhea" id="RHEA:13585"/>
        <dbReference type="ChEBI" id="CHEBI:17968"/>
        <dbReference type="ChEBI" id="CHEBI:30616"/>
        <dbReference type="ChEBI" id="CHEBI:58079"/>
        <dbReference type="ChEBI" id="CHEBI:456216"/>
        <dbReference type="EC" id="2.7.2.7"/>
    </reaction>
</comment>
<dbReference type="PANTHER" id="PTHR21060:SF3">
    <property type="entry name" value="BUTYRATE KINASE 2-RELATED"/>
    <property type="match status" value="1"/>
</dbReference>
<gene>
    <name evidence="9" type="primary">buk</name>
    <name evidence="11" type="ORF">AKG39_17805</name>
</gene>
<dbReference type="GO" id="GO:0047761">
    <property type="term" value="F:butyrate kinase activity"/>
    <property type="evidence" value="ECO:0007669"/>
    <property type="project" value="UniProtKB-UniRule"/>
</dbReference>
<dbReference type="EC" id="2.7.2.7" evidence="9"/>
<protein>
    <recommendedName>
        <fullName evidence="9">Probable butyrate kinase</fullName>
        <shortName evidence="9">BK</shortName>
        <ecNumber evidence="9">2.7.2.7</ecNumber>
    </recommendedName>
    <alternativeName>
        <fullName evidence="9">Branched-chain carboxylic acid kinase</fullName>
    </alternativeName>
</protein>
<dbReference type="OrthoDB" id="9771859at2"/>
<accession>A0A0L6TVX7</accession>
<evidence type="ECO:0000256" key="7">
    <source>
        <dbReference type="ARBA" id="ARBA00022840"/>
    </source>
</evidence>
<comment type="caution">
    <text evidence="11">The sequence shown here is derived from an EMBL/GenBank/DDBJ whole genome shotgun (WGS) entry which is preliminary data.</text>
</comment>
<comment type="subcellular location">
    <subcellularLocation>
        <location evidence="1 9">Cytoplasm</location>
    </subcellularLocation>
</comment>